<proteinExistence type="predicted"/>
<name>A0A509E8B4_9HYPH</name>
<dbReference type="Pfam" id="PF12787">
    <property type="entry name" value="EcsC"/>
    <property type="match status" value="1"/>
</dbReference>
<dbReference type="OrthoDB" id="1238772at2"/>
<dbReference type="EMBL" id="CABFPH010000003">
    <property type="protein sequence ID" value="VUD69894.1"/>
    <property type="molecule type" value="Genomic_DNA"/>
</dbReference>
<reference evidence="1 2" key="1">
    <citation type="submission" date="2019-06" db="EMBL/GenBank/DDBJ databases">
        <authorList>
            <person name="Rodrigo-Torres L."/>
            <person name="Arahal R. D."/>
            <person name="Lucena T."/>
        </authorList>
    </citation>
    <scope>NUCLEOTIDE SEQUENCE [LARGE SCALE GENOMIC DNA]</scope>
    <source>
        <strain evidence="1 2">SB0023/3</strain>
    </source>
</reference>
<protein>
    <recommendedName>
        <fullName evidence="3">EcsC protein family protein</fullName>
    </recommendedName>
</protein>
<gene>
    <name evidence="1" type="ORF">MET9862_00454</name>
</gene>
<dbReference type="InterPro" id="IPR024787">
    <property type="entry name" value="EcsC"/>
</dbReference>
<accession>A0A509E8B4</accession>
<keyword evidence="2" id="KW-1185">Reference proteome</keyword>
<evidence type="ECO:0000313" key="2">
    <source>
        <dbReference type="Proteomes" id="UP000410984"/>
    </source>
</evidence>
<organism evidence="1 2">
    <name type="scientific">Methylobacterium symbioticum</name>
    <dbReference type="NCBI Taxonomy" id="2584084"/>
    <lineage>
        <taxon>Bacteria</taxon>
        <taxon>Pseudomonadati</taxon>
        <taxon>Pseudomonadota</taxon>
        <taxon>Alphaproteobacteria</taxon>
        <taxon>Hyphomicrobiales</taxon>
        <taxon>Methylobacteriaceae</taxon>
        <taxon>Methylobacterium</taxon>
    </lineage>
</organism>
<dbReference type="PANTHER" id="PTHR41260:SF1">
    <property type="entry name" value="PROTEIN ECSC"/>
    <property type="match status" value="1"/>
</dbReference>
<evidence type="ECO:0000313" key="1">
    <source>
        <dbReference type="EMBL" id="VUD69894.1"/>
    </source>
</evidence>
<dbReference type="RefSeq" id="WP_142581485.1">
    <property type="nucleotide sequence ID" value="NZ_CABFPH010000003.1"/>
</dbReference>
<sequence length="312" mass="32254">MSDITLAGETLPATIDTVERTLSEADRAALRRAVRALEQPGLAARLSAAAGAPLDIIGRSLPAPVTETVGRSAEAAMRGALRVALATLPKKEVVPTSGTEIEAATAKVEGRLERLLGSSEAVHKAMAAVSGAVGGAFGLATLAVELPVSTTLMLRSIAEIAREEGEDLETPEGVLACMQVFALGGRRGETQVLATGLTESGYFAVRAALAKTMAEAARYAGSKALLDEGAPVLVRLTAQIAARFGIVVSQKVAAQAVPVLGAIGGATVNTAFMNHFQSTARAHFTVRRLERIYGQDVVRTAYEAEKAALGIA</sequence>
<dbReference type="AlphaFoldDB" id="A0A509E8B4"/>
<evidence type="ECO:0008006" key="3">
    <source>
        <dbReference type="Google" id="ProtNLM"/>
    </source>
</evidence>
<dbReference type="PANTHER" id="PTHR41260">
    <property type="entry name" value="PROTEIN ECSC"/>
    <property type="match status" value="1"/>
</dbReference>
<dbReference type="Proteomes" id="UP000410984">
    <property type="component" value="Unassembled WGS sequence"/>
</dbReference>